<evidence type="ECO:0000256" key="4">
    <source>
        <dbReference type="ARBA" id="ARBA00022679"/>
    </source>
</evidence>
<sequence>MFARNIAKVRGSLIRDILGRAWALEAEGKQVIHLGVGQPNFAAPEAAVAASQDAVARHGMQSYIANAGLDGLRDAVATEIYGRRSPAARIAAKDVVVTSGSMLAFYACFAACLEPGDEVLLPSPGYENYTMAAHVLGATVVHYPLGRASEAWSAPSREALEALATPRTKLVVVNSPSNPTGSVFSREELQRFVDFVGDRPGAALLSDEIYGGVCFSNGGGSAPSVFDCDLGAAEGRVVACAGVSKEFAMTGFRVGWLASKGPALVAAAEKLMEPLVSCGVPFAQAGAEAALRSSDARAYAASMRDAYRARRDVALGVLGARGRLEYEPAGAFYLLVDVGRDSVAFARELLADRGVAVAPGAAFGAPTAHHVRVSLCASEGDVREGLERLCAYVDSTV</sequence>
<dbReference type="RefSeq" id="XP_009037452.1">
    <property type="nucleotide sequence ID" value="XM_009039204.1"/>
</dbReference>
<dbReference type="GeneID" id="20220271"/>
<dbReference type="SUPFAM" id="SSF53383">
    <property type="entry name" value="PLP-dependent transferases"/>
    <property type="match status" value="1"/>
</dbReference>
<comment type="cofactor">
    <cofactor evidence="1">
        <name>pyridoxal 5'-phosphate</name>
        <dbReference type="ChEBI" id="CHEBI:597326"/>
    </cofactor>
</comment>
<dbReference type="OrthoDB" id="2414662at2759"/>
<dbReference type="InterPro" id="IPR050596">
    <property type="entry name" value="AspAT/PAT-like"/>
</dbReference>
<dbReference type="eggNOG" id="KOG0257">
    <property type="taxonomic scope" value="Eukaryota"/>
</dbReference>
<dbReference type="Gene3D" id="3.90.1150.10">
    <property type="entry name" value="Aspartate Aminotransferase, domain 1"/>
    <property type="match status" value="1"/>
</dbReference>
<dbReference type="Proteomes" id="UP000002729">
    <property type="component" value="Unassembled WGS sequence"/>
</dbReference>
<keyword evidence="8" id="KW-1185">Reference proteome</keyword>
<dbReference type="PANTHER" id="PTHR46383">
    <property type="entry name" value="ASPARTATE AMINOTRANSFERASE"/>
    <property type="match status" value="1"/>
</dbReference>
<reference evidence="7 8" key="1">
    <citation type="journal article" date="2011" name="Proc. Natl. Acad. Sci. U.S.A.">
        <title>Niche of harmful alga Aureococcus anophagefferens revealed through ecogenomics.</title>
        <authorList>
            <person name="Gobler C.J."/>
            <person name="Berry D.L."/>
            <person name="Dyhrman S.T."/>
            <person name="Wilhelm S.W."/>
            <person name="Salamov A."/>
            <person name="Lobanov A.V."/>
            <person name="Zhang Y."/>
            <person name="Collier J.L."/>
            <person name="Wurch L.L."/>
            <person name="Kustka A.B."/>
            <person name="Dill B.D."/>
            <person name="Shah M."/>
            <person name="VerBerkmoes N.C."/>
            <person name="Kuo A."/>
            <person name="Terry A."/>
            <person name="Pangilinan J."/>
            <person name="Lindquist E.A."/>
            <person name="Lucas S."/>
            <person name="Paulsen I.T."/>
            <person name="Hattenrath-Lehmann T.K."/>
            <person name="Talmage S.C."/>
            <person name="Walker E.A."/>
            <person name="Koch F."/>
            <person name="Burson A.M."/>
            <person name="Marcoval M.A."/>
            <person name="Tang Y.Z."/>
            <person name="Lecleir G.R."/>
            <person name="Coyne K.J."/>
            <person name="Berg G.M."/>
            <person name="Bertrand E.M."/>
            <person name="Saito M.A."/>
            <person name="Gladyshev V.N."/>
            <person name="Grigoriev I.V."/>
        </authorList>
    </citation>
    <scope>NUCLEOTIDE SEQUENCE [LARGE SCALE GENOMIC DNA]</scope>
    <source>
        <strain evidence="8">CCMP 1984</strain>
    </source>
</reference>
<dbReference type="InterPro" id="IPR015422">
    <property type="entry name" value="PyrdxlP-dep_Trfase_small"/>
</dbReference>
<dbReference type="InterPro" id="IPR015421">
    <property type="entry name" value="PyrdxlP-dep_Trfase_major"/>
</dbReference>
<proteinExistence type="inferred from homology"/>
<dbReference type="Gene3D" id="3.40.640.10">
    <property type="entry name" value="Type I PLP-dependent aspartate aminotransferase-like (Major domain)"/>
    <property type="match status" value="1"/>
</dbReference>
<dbReference type="PROSITE" id="PS00105">
    <property type="entry name" value="AA_TRANSFER_CLASS_1"/>
    <property type="match status" value="1"/>
</dbReference>
<organism evidence="8">
    <name type="scientific">Aureococcus anophagefferens</name>
    <name type="common">Harmful bloom alga</name>
    <dbReference type="NCBI Taxonomy" id="44056"/>
    <lineage>
        <taxon>Eukaryota</taxon>
        <taxon>Sar</taxon>
        <taxon>Stramenopiles</taxon>
        <taxon>Ochrophyta</taxon>
        <taxon>Pelagophyceae</taxon>
        <taxon>Pelagomonadales</taxon>
        <taxon>Pelagomonadaceae</taxon>
        <taxon>Aureococcus</taxon>
    </lineage>
</organism>
<accession>F0Y9Y7</accession>
<dbReference type="PRINTS" id="PR00753">
    <property type="entry name" value="ACCSYNTHASE"/>
</dbReference>
<dbReference type="PANTHER" id="PTHR46383:SF2">
    <property type="entry name" value="AMINOTRANSFERASE"/>
    <property type="match status" value="1"/>
</dbReference>
<dbReference type="OMA" id="APYWTTY"/>
<evidence type="ECO:0000256" key="5">
    <source>
        <dbReference type="ARBA" id="ARBA00022898"/>
    </source>
</evidence>
<dbReference type="GO" id="GO:0006520">
    <property type="term" value="P:amino acid metabolic process"/>
    <property type="evidence" value="ECO:0007669"/>
    <property type="project" value="InterPro"/>
</dbReference>
<evidence type="ECO:0000259" key="6">
    <source>
        <dbReference type="Pfam" id="PF00155"/>
    </source>
</evidence>
<dbReference type="InterPro" id="IPR015424">
    <property type="entry name" value="PyrdxlP-dep_Trfase"/>
</dbReference>
<evidence type="ECO:0000256" key="2">
    <source>
        <dbReference type="ARBA" id="ARBA00007441"/>
    </source>
</evidence>
<comment type="similarity">
    <text evidence="2">Belongs to the class-I pyridoxal-phosphate-dependent aminotransferase family.</text>
</comment>
<dbReference type="Pfam" id="PF00155">
    <property type="entry name" value="Aminotran_1_2"/>
    <property type="match status" value="1"/>
</dbReference>
<protein>
    <recommendedName>
        <fullName evidence="6">Aminotransferase class I/classII large domain-containing protein</fullName>
    </recommendedName>
</protein>
<gene>
    <name evidence="7" type="ORF">AURANDRAFT_26908</name>
</gene>
<dbReference type="AlphaFoldDB" id="F0Y9Y7"/>
<evidence type="ECO:0000256" key="3">
    <source>
        <dbReference type="ARBA" id="ARBA00022576"/>
    </source>
</evidence>
<keyword evidence="5" id="KW-0663">Pyridoxal phosphate</keyword>
<evidence type="ECO:0000313" key="7">
    <source>
        <dbReference type="EMBL" id="EGB08094.1"/>
    </source>
</evidence>
<feature type="domain" description="Aminotransferase class I/classII large" evidence="6">
    <location>
        <begin position="30"/>
        <end position="389"/>
    </location>
</feature>
<dbReference type="GO" id="GO:0008483">
    <property type="term" value="F:transaminase activity"/>
    <property type="evidence" value="ECO:0007669"/>
    <property type="project" value="UniProtKB-KW"/>
</dbReference>
<evidence type="ECO:0000256" key="1">
    <source>
        <dbReference type="ARBA" id="ARBA00001933"/>
    </source>
</evidence>
<keyword evidence="3" id="KW-0032">Aminotransferase</keyword>
<evidence type="ECO:0000313" key="8">
    <source>
        <dbReference type="Proteomes" id="UP000002729"/>
    </source>
</evidence>
<dbReference type="InterPro" id="IPR004839">
    <property type="entry name" value="Aminotransferase_I/II_large"/>
</dbReference>
<keyword evidence="4" id="KW-0808">Transferase</keyword>
<name>F0Y9Y7_AURAN</name>
<dbReference type="KEGG" id="aaf:AURANDRAFT_26908"/>
<dbReference type="EMBL" id="GL833129">
    <property type="protein sequence ID" value="EGB08094.1"/>
    <property type="molecule type" value="Genomic_DNA"/>
</dbReference>
<dbReference type="CDD" id="cd00609">
    <property type="entry name" value="AAT_like"/>
    <property type="match status" value="1"/>
</dbReference>
<dbReference type="InParanoid" id="F0Y9Y7"/>
<dbReference type="InterPro" id="IPR004838">
    <property type="entry name" value="NHTrfase_class1_PyrdxlP-BS"/>
</dbReference>
<dbReference type="GO" id="GO:0030170">
    <property type="term" value="F:pyridoxal phosphate binding"/>
    <property type="evidence" value="ECO:0007669"/>
    <property type="project" value="InterPro"/>
</dbReference>